<dbReference type="OrthoDB" id="983143at2"/>
<name>A0A1Q5ZWC8_9SPHI</name>
<comment type="caution">
    <text evidence="1">The sequence shown here is derived from an EMBL/GenBank/DDBJ whole genome shotgun (WGS) entry which is preliminary data.</text>
</comment>
<dbReference type="InterPro" id="IPR008969">
    <property type="entry name" value="CarboxyPept-like_regulatory"/>
</dbReference>
<sequence>MLLIFLNCLIKLSSVRKITCQFLSFKNFLKFSYLLFILFPLCSTAQQQNTPAVKKDSLTQDSLKHTTDSGHKNLPYKQISTRVTGQVIDATSGHPLSFISVSFSGSKYGTNTDDHGNFTLNAPLPFYRISFSSMGYQPVVKVITPGQPNDLKIRLEKSQTQLKEVKIVSGKSKRYRNKDNPAVELIQQVIEHKAQNRMESTDYLQYDQYERLGLSMFDMPKAFINSAFFRKYQFMMDTTQIINGQKKTSVPVYFNEKLSKYYYRKSPSKSIQILNAEKGVNIIKFIDTTGLGIYLNRMYGNNIDIYTNNIFIISNQFLSPIADHAPDFYKFFITDTIQVGNQKLVELSFTPRTKGDLLFEGKITVTLDGHYAVAACELNVNKQININFMRSLKINLNFEPYAGGRYYLKKSIARADFGLLKNKGTSILGERTVFYSNYKFNTPQPAAFYQGKSLQTDINPNQADTTYWKNNRTDTLTGQQNEVYAKVQKLENMPSYKRTTWIAKTLVGGYADLGAVQAGPVGALYSFNSQEGSRFQVGGRTTPQFNNTVYLQGYTAFGTRDTKFKYDFATYFSLNKTPFYRFPNDYFKVSYLYDVATPGQDFTINNSQAALSSFHSGTTDYWIYSKFFRVDYVKDFENHFSYNVSVKNWDQQAAGTLVFQNNDAANTLVNHLVTTEISVGLRFAPHEKILQGTESRHTIHSKYPIFNLQINQGIKGPFNGSYNYTNVTANIYKRFYMSQLGYADITFVGSYLAGKVPFPLLNISPANQSIAYNDDAYNQMNYLEFVSDHYAGINFTQSFNGFFLNKIPLISHLKWREYLSFKILYGGLRTENDPLYAKNLYQFPAAAGGANGTYALGKTPYIEAGAGIGNIFKFIRVDMIRRFNYLDHPGISTYGVKFSFSPDF</sequence>
<accession>A0A1Q5ZWC8</accession>
<dbReference type="Proteomes" id="UP000186720">
    <property type="component" value="Unassembled WGS sequence"/>
</dbReference>
<gene>
    <name evidence="1" type="ORF">RG47T_1520</name>
</gene>
<evidence type="ECO:0008006" key="3">
    <source>
        <dbReference type="Google" id="ProtNLM"/>
    </source>
</evidence>
<dbReference type="AlphaFoldDB" id="A0A1Q5ZWC8"/>
<dbReference type="Pfam" id="PF13715">
    <property type="entry name" value="CarbopepD_reg_2"/>
    <property type="match status" value="1"/>
</dbReference>
<dbReference type="EMBL" id="MPPL01000001">
    <property type="protein sequence ID" value="OKS86072.1"/>
    <property type="molecule type" value="Genomic_DNA"/>
</dbReference>
<dbReference type="SUPFAM" id="SSF49464">
    <property type="entry name" value="Carboxypeptidase regulatory domain-like"/>
    <property type="match status" value="1"/>
</dbReference>
<dbReference type="InterPro" id="IPR043741">
    <property type="entry name" value="DUF5686"/>
</dbReference>
<dbReference type="STRING" id="1302689.RG47T_1520"/>
<dbReference type="Pfam" id="PF18939">
    <property type="entry name" value="DUF5686"/>
    <property type="match status" value="1"/>
</dbReference>
<evidence type="ECO:0000313" key="1">
    <source>
        <dbReference type="EMBL" id="OKS86072.1"/>
    </source>
</evidence>
<organism evidence="1 2">
    <name type="scientific">Mucilaginibacter polytrichastri</name>
    <dbReference type="NCBI Taxonomy" id="1302689"/>
    <lineage>
        <taxon>Bacteria</taxon>
        <taxon>Pseudomonadati</taxon>
        <taxon>Bacteroidota</taxon>
        <taxon>Sphingobacteriia</taxon>
        <taxon>Sphingobacteriales</taxon>
        <taxon>Sphingobacteriaceae</taxon>
        <taxon>Mucilaginibacter</taxon>
    </lineage>
</organism>
<protein>
    <recommendedName>
        <fullName evidence="3">Carboxypeptidase-like regulatory domain-containing protein</fullName>
    </recommendedName>
</protein>
<evidence type="ECO:0000313" key="2">
    <source>
        <dbReference type="Proteomes" id="UP000186720"/>
    </source>
</evidence>
<dbReference type="Gene3D" id="2.60.40.1120">
    <property type="entry name" value="Carboxypeptidase-like, regulatory domain"/>
    <property type="match status" value="1"/>
</dbReference>
<keyword evidence="2" id="KW-1185">Reference proteome</keyword>
<reference evidence="1 2" key="1">
    <citation type="submission" date="2016-11" db="EMBL/GenBank/DDBJ databases">
        <title>Whole Genome Sequencing of Mucilaginibacter polytrichastri RG4-7(T) isolated from the moss sample.</title>
        <authorList>
            <person name="Li Y."/>
        </authorList>
    </citation>
    <scope>NUCLEOTIDE SEQUENCE [LARGE SCALE GENOMIC DNA]</scope>
    <source>
        <strain evidence="1 2">RG4-7</strain>
    </source>
</reference>
<proteinExistence type="predicted"/>